<dbReference type="SUPFAM" id="SSF57667">
    <property type="entry name" value="beta-beta-alpha zinc fingers"/>
    <property type="match status" value="3"/>
</dbReference>
<evidence type="ECO:0000313" key="10">
    <source>
        <dbReference type="Proteomes" id="UP001152798"/>
    </source>
</evidence>
<name>A0A9P0HSW2_NEZVI</name>
<evidence type="ECO:0000256" key="5">
    <source>
        <dbReference type="ARBA" id="ARBA00022833"/>
    </source>
</evidence>
<dbReference type="Pfam" id="PF12874">
    <property type="entry name" value="zf-met"/>
    <property type="match status" value="3"/>
</dbReference>
<dbReference type="OrthoDB" id="434647at2759"/>
<evidence type="ECO:0000256" key="4">
    <source>
        <dbReference type="ARBA" id="ARBA00022771"/>
    </source>
</evidence>
<accession>A0A9P0HSW2</accession>
<dbReference type="InterPro" id="IPR051868">
    <property type="entry name" value="ZN346_ZMAT4"/>
</dbReference>
<dbReference type="AlphaFoldDB" id="A0A9P0HSW2"/>
<dbReference type="GO" id="GO:0005634">
    <property type="term" value="C:nucleus"/>
    <property type="evidence" value="ECO:0007669"/>
    <property type="project" value="UniProtKB-SubCell"/>
</dbReference>
<dbReference type="PANTHER" id="PTHR46144">
    <property type="entry name" value="ZINC FINGER PROTEIN 385B-LIKE"/>
    <property type="match status" value="1"/>
</dbReference>
<evidence type="ECO:0000259" key="8">
    <source>
        <dbReference type="PROSITE" id="PS00028"/>
    </source>
</evidence>
<reference evidence="9" key="1">
    <citation type="submission" date="2022-01" db="EMBL/GenBank/DDBJ databases">
        <authorList>
            <person name="King R."/>
        </authorList>
    </citation>
    <scope>NUCLEOTIDE SEQUENCE</scope>
</reference>
<evidence type="ECO:0000256" key="1">
    <source>
        <dbReference type="ARBA" id="ARBA00004123"/>
    </source>
</evidence>
<dbReference type="SMART" id="SM00355">
    <property type="entry name" value="ZnF_C2H2"/>
    <property type="match status" value="3"/>
</dbReference>
<dbReference type="EMBL" id="OV725083">
    <property type="protein sequence ID" value="CAH1407539.1"/>
    <property type="molecule type" value="Genomic_DNA"/>
</dbReference>
<keyword evidence="6" id="KW-0539">Nucleus</keyword>
<dbReference type="PANTHER" id="PTHR46144:SF6">
    <property type="entry name" value="C2H2-TYPE DOMAIN-CONTAINING PROTEIN"/>
    <property type="match status" value="1"/>
</dbReference>
<dbReference type="Gene3D" id="3.30.160.60">
    <property type="entry name" value="Classic Zinc Finger"/>
    <property type="match status" value="3"/>
</dbReference>
<evidence type="ECO:0000313" key="9">
    <source>
        <dbReference type="EMBL" id="CAH1407539.1"/>
    </source>
</evidence>
<proteinExistence type="predicted"/>
<dbReference type="PROSITE" id="PS00028">
    <property type="entry name" value="ZINC_FINGER_C2H2_1"/>
    <property type="match status" value="1"/>
</dbReference>
<feature type="domain" description="C2H2-type" evidence="8">
    <location>
        <begin position="111"/>
        <end position="133"/>
    </location>
</feature>
<dbReference type="GO" id="GO:0008270">
    <property type="term" value="F:zinc ion binding"/>
    <property type="evidence" value="ECO:0007669"/>
    <property type="project" value="UniProtKB-KW"/>
</dbReference>
<dbReference type="InterPro" id="IPR036236">
    <property type="entry name" value="Znf_C2H2_sf"/>
</dbReference>
<feature type="region of interest" description="Disordered" evidence="7">
    <location>
        <begin position="131"/>
        <end position="158"/>
    </location>
</feature>
<comment type="subcellular location">
    <subcellularLocation>
        <location evidence="1">Nucleus</location>
    </subcellularLocation>
</comment>
<gene>
    <name evidence="9" type="ORF">NEZAVI_LOCUS15231</name>
</gene>
<dbReference type="GO" id="GO:0003676">
    <property type="term" value="F:nucleic acid binding"/>
    <property type="evidence" value="ECO:0007669"/>
    <property type="project" value="InterPro"/>
</dbReference>
<dbReference type="SMART" id="SM00451">
    <property type="entry name" value="ZnF_U1"/>
    <property type="match status" value="3"/>
</dbReference>
<dbReference type="Proteomes" id="UP001152798">
    <property type="component" value="Chromosome 7"/>
</dbReference>
<sequence>MKVHPVSDMNDYLINYASLQLANTFPANTFPISALDYCNCPCFSDKAVQVNLVNEEYIRCDVCKVDCNGNAAYKSHLSGSKHSKKLKEQEMTQYLKLPYIRHNEDSNTFSCTLCCATLNAVSQIAAHIEGQKHKNKAQSHEPIAASNTQINSTRDPAKPRVDATPNLLYCATCNIHVNSAVQLEQHTSSKKHISKVNGKSNFRNPSYKWRPRGGNNGNRYTPTNSYVGSTSYPKISHNFVPGGQFRPY</sequence>
<keyword evidence="5" id="KW-0862">Zinc</keyword>
<evidence type="ECO:0000256" key="6">
    <source>
        <dbReference type="ARBA" id="ARBA00023242"/>
    </source>
</evidence>
<keyword evidence="2" id="KW-0479">Metal-binding</keyword>
<organism evidence="9 10">
    <name type="scientific">Nezara viridula</name>
    <name type="common">Southern green stink bug</name>
    <name type="synonym">Cimex viridulus</name>
    <dbReference type="NCBI Taxonomy" id="85310"/>
    <lineage>
        <taxon>Eukaryota</taxon>
        <taxon>Metazoa</taxon>
        <taxon>Ecdysozoa</taxon>
        <taxon>Arthropoda</taxon>
        <taxon>Hexapoda</taxon>
        <taxon>Insecta</taxon>
        <taxon>Pterygota</taxon>
        <taxon>Neoptera</taxon>
        <taxon>Paraneoptera</taxon>
        <taxon>Hemiptera</taxon>
        <taxon>Heteroptera</taxon>
        <taxon>Panheteroptera</taxon>
        <taxon>Pentatomomorpha</taxon>
        <taxon>Pentatomoidea</taxon>
        <taxon>Pentatomidae</taxon>
        <taxon>Pentatominae</taxon>
        <taxon>Nezara</taxon>
    </lineage>
</organism>
<keyword evidence="3" id="KW-0677">Repeat</keyword>
<dbReference type="InterPro" id="IPR013087">
    <property type="entry name" value="Znf_C2H2_type"/>
</dbReference>
<dbReference type="InterPro" id="IPR003604">
    <property type="entry name" value="Matrin/U1-like-C_Znf_C2H2"/>
</dbReference>
<feature type="compositionally biased region" description="Polar residues" evidence="7">
    <location>
        <begin position="145"/>
        <end position="154"/>
    </location>
</feature>
<protein>
    <recommendedName>
        <fullName evidence="8">C2H2-type domain-containing protein</fullName>
    </recommendedName>
</protein>
<feature type="region of interest" description="Disordered" evidence="7">
    <location>
        <begin position="186"/>
        <end position="220"/>
    </location>
</feature>
<evidence type="ECO:0000256" key="3">
    <source>
        <dbReference type="ARBA" id="ARBA00022737"/>
    </source>
</evidence>
<keyword evidence="4" id="KW-0863">Zinc-finger</keyword>
<keyword evidence="10" id="KW-1185">Reference proteome</keyword>
<evidence type="ECO:0000256" key="7">
    <source>
        <dbReference type="SAM" id="MobiDB-lite"/>
    </source>
</evidence>
<evidence type="ECO:0000256" key="2">
    <source>
        <dbReference type="ARBA" id="ARBA00022723"/>
    </source>
</evidence>